<evidence type="ECO:0000256" key="1">
    <source>
        <dbReference type="SAM" id="MobiDB-lite"/>
    </source>
</evidence>
<dbReference type="AlphaFoldDB" id="A0A6N2CC66"/>
<feature type="non-terminal residue" evidence="2">
    <location>
        <position position="1"/>
    </location>
</feature>
<name>A0A6N2CC66_SOLCI</name>
<dbReference type="EMBL" id="RXGB01000630">
    <property type="protein sequence ID" value="TMX02564.1"/>
    <property type="molecule type" value="Genomic_DNA"/>
</dbReference>
<gene>
    <name evidence="2" type="ORF">EJD97_021070</name>
</gene>
<sequence length="144" mass="16540">DETRRMAARRLEEDRVSEEVLPQVKQVPQDRKGVEGAQVPPQGDHFPNVERGNAVSVVHLDFTNQVIRESLVALDQAVTTQSNLNMVPRVLERIMRSRLRDFVRINPPIFLDSKVREDPQGFLDGVYKVLSTMGGKRRSWHRID</sequence>
<proteinExistence type="predicted"/>
<protein>
    <submittedName>
        <fullName evidence="2">Uncharacterized protein</fullName>
    </submittedName>
</protein>
<evidence type="ECO:0000313" key="2">
    <source>
        <dbReference type="EMBL" id="TMX02564.1"/>
    </source>
</evidence>
<reference evidence="2" key="1">
    <citation type="submission" date="2019-05" db="EMBL/GenBank/DDBJ databases">
        <title>The de novo reference genome and transcriptome assemblies of the wild tomato species Solanum chilense.</title>
        <authorList>
            <person name="Stam R."/>
            <person name="Nosenko T."/>
            <person name="Hoerger A.C."/>
            <person name="Stephan W."/>
            <person name="Seidel M.A."/>
            <person name="Kuhn J.M.M."/>
            <person name="Haberer G."/>
            <person name="Tellier A."/>
        </authorList>
    </citation>
    <scope>NUCLEOTIDE SEQUENCE</scope>
    <source>
        <tissue evidence="2">Mature leaves</tissue>
    </source>
</reference>
<accession>A0A6N2CC66</accession>
<feature type="region of interest" description="Disordered" evidence="1">
    <location>
        <begin position="27"/>
        <end position="49"/>
    </location>
</feature>
<organism evidence="2">
    <name type="scientific">Solanum chilense</name>
    <name type="common">Tomato</name>
    <name type="synonym">Lycopersicon chilense</name>
    <dbReference type="NCBI Taxonomy" id="4083"/>
    <lineage>
        <taxon>Eukaryota</taxon>
        <taxon>Viridiplantae</taxon>
        <taxon>Streptophyta</taxon>
        <taxon>Embryophyta</taxon>
        <taxon>Tracheophyta</taxon>
        <taxon>Spermatophyta</taxon>
        <taxon>Magnoliopsida</taxon>
        <taxon>eudicotyledons</taxon>
        <taxon>Gunneridae</taxon>
        <taxon>Pentapetalae</taxon>
        <taxon>asterids</taxon>
        <taxon>lamiids</taxon>
        <taxon>Solanales</taxon>
        <taxon>Solanaceae</taxon>
        <taxon>Solanoideae</taxon>
        <taxon>Solaneae</taxon>
        <taxon>Solanum</taxon>
        <taxon>Solanum subgen. Lycopersicon</taxon>
    </lineage>
</organism>
<comment type="caution">
    <text evidence="2">The sequence shown here is derived from an EMBL/GenBank/DDBJ whole genome shotgun (WGS) entry which is preliminary data.</text>
</comment>